<dbReference type="SUPFAM" id="SSF90123">
    <property type="entry name" value="ABC transporter transmembrane region"/>
    <property type="match status" value="1"/>
</dbReference>
<dbReference type="Gene3D" id="1.20.1560.10">
    <property type="entry name" value="ABC transporter type 1, transmembrane domain"/>
    <property type="match status" value="1"/>
</dbReference>
<keyword evidence="8 9" id="KW-0472">Membrane</keyword>
<feature type="transmembrane region" description="Helical" evidence="9">
    <location>
        <begin position="12"/>
        <end position="33"/>
    </location>
</feature>
<dbReference type="AlphaFoldDB" id="A0A4V3DV81"/>
<feature type="domain" description="ABC transmembrane type-1" evidence="11">
    <location>
        <begin position="59"/>
        <end position="358"/>
    </location>
</feature>
<evidence type="ECO:0000256" key="5">
    <source>
        <dbReference type="ARBA" id="ARBA00022741"/>
    </source>
</evidence>
<name>A0A4V3DV81_9NEIS</name>
<keyword evidence="6 12" id="KW-0067">ATP-binding</keyword>
<dbReference type="GO" id="GO:0005886">
    <property type="term" value="C:plasma membrane"/>
    <property type="evidence" value="ECO:0007669"/>
    <property type="project" value="UniProtKB-SubCell"/>
</dbReference>
<evidence type="ECO:0000256" key="7">
    <source>
        <dbReference type="ARBA" id="ARBA00022989"/>
    </source>
</evidence>
<dbReference type="SMART" id="SM00382">
    <property type="entry name" value="AAA"/>
    <property type="match status" value="1"/>
</dbReference>
<evidence type="ECO:0000259" key="10">
    <source>
        <dbReference type="PROSITE" id="PS50893"/>
    </source>
</evidence>
<dbReference type="InterPro" id="IPR017871">
    <property type="entry name" value="ABC_transporter-like_CS"/>
</dbReference>
<keyword evidence="13" id="KW-1185">Reference proteome</keyword>
<dbReference type="Gene3D" id="3.40.50.300">
    <property type="entry name" value="P-loop containing nucleotide triphosphate hydrolases"/>
    <property type="match status" value="1"/>
</dbReference>
<evidence type="ECO:0000256" key="4">
    <source>
        <dbReference type="ARBA" id="ARBA00022692"/>
    </source>
</evidence>
<dbReference type="InterPro" id="IPR036640">
    <property type="entry name" value="ABC1_TM_sf"/>
</dbReference>
<evidence type="ECO:0000256" key="1">
    <source>
        <dbReference type="ARBA" id="ARBA00004651"/>
    </source>
</evidence>
<evidence type="ECO:0000256" key="2">
    <source>
        <dbReference type="ARBA" id="ARBA00022448"/>
    </source>
</evidence>
<sequence>MDWRQELLASGLWLLKTYLIVVLLCTGSVMLLIRSTQWGKQFWKLTGSYFSPRRHPRVLGILALVLLLTLLAVRVNVLFSNWYNGFYTAMQQLNESAFWRELLVFCVLAAVHVVRSLLDFYVGQSFNIHWREWLNEHLLNRWLERQAYYRSQYLDNPADNPDQRLQQDIASLVSGSLALSTGVVNALVSIVAYTFILWGLSGVLPLFGHEIPRGMVFAIFIYVLIATLFAFRIGRPLIRLNFLNEQLNADYRYALVRVREYAENMAFYCGEKVEGALLRSRFGAVIANAWRIVYRSLKFQGFNFVVSQTAVVFPFIIQAKRFFSKQITLGDMMQTAQAFSTLHDSLSFFRQAYDDFASYRAVLNRLSGFDQAIDQANALPVPQRREEGARVALENLTVRRPDGRPLVADAALEVRAGEPLLIRGRSGVGKTTLLRAMAGLWPYCEGRIVRPEQHVMFLSQKPYLPLGTLRDALYYPNPTTADDKAARQALIDVQLEYLVERLDEAADWSHILSLGEQQRLAFGRLLVGQPQAAFLDEATSAMDEELEQALYSMLCESLPQAVLVSVGHRSTLLRHHPRQLLLQGEGRWALAGA</sequence>
<reference evidence="12 13" key="1">
    <citation type="submission" date="2019-03" db="EMBL/GenBank/DDBJ databases">
        <title>Genomic Encyclopedia of Type Strains, Phase III (KMG-III): the genomes of soil and plant-associated and newly described type strains.</title>
        <authorList>
            <person name="Whitman W."/>
        </authorList>
    </citation>
    <scope>NUCLEOTIDE SEQUENCE [LARGE SCALE GENOMIC DNA]</scope>
    <source>
        <strain evidence="12 13">CECT 8976</strain>
    </source>
</reference>
<protein>
    <submittedName>
        <fullName evidence="12">Putative ATP-binding cassette transporter</fullName>
    </submittedName>
</protein>
<organism evidence="12 13">
    <name type="scientific">Paludibacterium purpuratum</name>
    <dbReference type="NCBI Taxonomy" id="1144873"/>
    <lineage>
        <taxon>Bacteria</taxon>
        <taxon>Pseudomonadati</taxon>
        <taxon>Pseudomonadota</taxon>
        <taxon>Betaproteobacteria</taxon>
        <taxon>Neisseriales</taxon>
        <taxon>Chromobacteriaceae</taxon>
        <taxon>Paludibacterium</taxon>
    </lineage>
</organism>
<feature type="transmembrane region" description="Helical" evidence="9">
    <location>
        <begin position="58"/>
        <end position="82"/>
    </location>
</feature>
<feature type="domain" description="ABC transporter" evidence="10">
    <location>
        <begin position="391"/>
        <end position="593"/>
    </location>
</feature>
<dbReference type="EMBL" id="SNZP01000006">
    <property type="protein sequence ID" value="TDR79969.1"/>
    <property type="molecule type" value="Genomic_DNA"/>
</dbReference>
<dbReference type="Pfam" id="PF00005">
    <property type="entry name" value="ABC_tran"/>
    <property type="match status" value="1"/>
</dbReference>
<evidence type="ECO:0000313" key="12">
    <source>
        <dbReference type="EMBL" id="TDR79969.1"/>
    </source>
</evidence>
<gene>
    <name evidence="12" type="ORF">DFP86_106109</name>
</gene>
<keyword evidence="7 9" id="KW-1133">Transmembrane helix</keyword>
<dbReference type="InterPro" id="IPR003439">
    <property type="entry name" value="ABC_transporter-like_ATP-bd"/>
</dbReference>
<evidence type="ECO:0000256" key="9">
    <source>
        <dbReference type="SAM" id="Phobius"/>
    </source>
</evidence>
<dbReference type="Proteomes" id="UP000295611">
    <property type="component" value="Unassembled WGS sequence"/>
</dbReference>
<dbReference type="GO" id="GO:0005524">
    <property type="term" value="F:ATP binding"/>
    <property type="evidence" value="ECO:0007669"/>
    <property type="project" value="UniProtKB-KW"/>
</dbReference>
<dbReference type="PANTHER" id="PTHR11384">
    <property type="entry name" value="ATP-BINDING CASSETTE, SUB-FAMILY D MEMBER"/>
    <property type="match status" value="1"/>
</dbReference>
<accession>A0A4V3DV81</accession>
<dbReference type="PROSITE" id="PS50929">
    <property type="entry name" value="ABC_TM1F"/>
    <property type="match status" value="1"/>
</dbReference>
<dbReference type="PANTHER" id="PTHR11384:SF59">
    <property type="entry name" value="LYSOSOMAL COBALAMIN TRANSPORTER ABCD4"/>
    <property type="match status" value="1"/>
</dbReference>
<dbReference type="OrthoDB" id="9810134at2"/>
<keyword evidence="3" id="KW-1003">Cell membrane</keyword>
<proteinExistence type="predicted"/>
<dbReference type="InterPro" id="IPR011527">
    <property type="entry name" value="ABC1_TM_dom"/>
</dbReference>
<dbReference type="InterPro" id="IPR050835">
    <property type="entry name" value="ABC_transporter_sub-D"/>
</dbReference>
<dbReference type="RefSeq" id="WP_133680227.1">
    <property type="nucleotide sequence ID" value="NZ_SNZP01000006.1"/>
</dbReference>
<dbReference type="GO" id="GO:0016887">
    <property type="term" value="F:ATP hydrolysis activity"/>
    <property type="evidence" value="ECO:0007669"/>
    <property type="project" value="InterPro"/>
</dbReference>
<keyword evidence="2" id="KW-0813">Transport</keyword>
<feature type="transmembrane region" description="Helical" evidence="9">
    <location>
        <begin position="172"/>
        <end position="199"/>
    </location>
</feature>
<dbReference type="SUPFAM" id="SSF52540">
    <property type="entry name" value="P-loop containing nucleoside triphosphate hydrolases"/>
    <property type="match status" value="1"/>
</dbReference>
<evidence type="ECO:0000313" key="13">
    <source>
        <dbReference type="Proteomes" id="UP000295611"/>
    </source>
</evidence>
<dbReference type="InterPro" id="IPR003593">
    <property type="entry name" value="AAA+_ATPase"/>
</dbReference>
<evidence type="ECO:0000256" key="8">
    <source>
        <dbReference type="ARBA" id="ARBA00023136"/>
    </source>
</evidence>
<comment type="subcellular location">
    <subcellularLocation>
        <location evidence="1">Cell membrane</location>
        <topology evidence="1">Multi-pass membrane protein</topology>
    </subcellularLocation>
</comment>
<comment type="caution">
    <text evidence="12">The sequence shown here is derived from an EMBL/GenBank/DDBJ whole genome shotgun (WGS) entry which is preliminary data.</text>
</comment>
<evidence type="ECO:0000256" key="6">
    <source>
        <dbReference type="ARBA" id="ARBA00022840"/>
    </source>
</evidence>
<keyword evidence="4 9" id="KW-0812">Transmembrane</keyword>
<keyword evidence="5" id="KW-0547">Nucleotide-binding</keyword>
<dbReference type="InterPro" id="IPR027417">
    <property type="entry name" value="P-loop_NTPase"/>
</dbReference>
<evidence type="ECO:0000259" key="11">
    <source>
        <dbReference type="PROSITE" id="PS50929"/>
    </source>
</evidence>
<feature type="transmembrane region" description="Helical" evidence="9">
    <location>
        <begin position="102"/>
        <end position="122"/>
    </location>
</feature>
<evidence type="ECO:0000256" key="3">
    <source>
        <dbReference type="ARBA" id="ARBA00022475"/>
    </source>
</evidence>
<dbReference type="CDD" id="cd03223">
    <property type="entry name" value="ABCD_peroxisomal_ALDP"/>
    <property type="match status" value="1"/>
</dbReference>
<dbReference type="GO" id="GO:0140359">
    <property type="term" value="F:ABC-type transporter activity"/>
    <property type="evidence" value="ECO:0007669"/>
    <property type="project" value="InterPro"/>
</dbReference>
<dbReference type="PROSITE" id="PS00211">
    <property type="entry name" value="ABC_TRANSPORTER_1"/>
    <property type="match status" value="1"/>
</dbReference>
<dbReference type="PROSITE" id="PS50893">
    <property type="entry name" value="ABC_TRANSPORTER_2"/>
    <property type="match status" value="1"/>
</dbReference>
<dbReference type="Pfam" id="PF06472">
    <property type="entry name" value="ABC_membrane_2"/>
    <property type="match status" value="1"/>
</dbReference>
<feature type="transmembrane region" description="Helical" evidence="9">
    <location>
        <begin position="211"/>
        <end position="231"/>
    </location>
</feature>